<feature type="compositionally biased region" description="Low complexity" evidence="6">
    <location>
        <begin position="367"/>
        <end position="388"/>
    </location>
</feature>
<protein>
    <recommendedName>
        <fullName evidence="5">AA9 family lytic polysaccharide monooxygenase</fullName>
        <ecNumber evidence="5">1.14.99.56</ecNumber>
    </recommendedName>
    <alternativeName>
        <fullName evidence="5">Endo-beta-1,4-glucanase</fullName>
    </alternativeName>
    <alternativeName>
        <fullName evidence="5">Glycosyl hydrolase 61 family protein</fullName>
    </alternativeName>
</protein>
<feature type="domain" description="Auxiliary Activity family 9 catalytic" evidence="8">
    <location>
        <begin position="20"/>
        <end position="229"/>
    </location>
</feature>
<dbReference type="Pfam" id="PF03443">
    <property type="entry name" value="AA9"/>
    <property type="match status" value="1"/>
</dbReference>
<organism evidence="9 10">
    <name type="scientific">Paraphaeosphaeria minitans</name>
    <dbReference type="NCBI Taxonomy" id="565426"/>
    <lineage>
        <taxon>Eukaryota</taxon>
        <taxon>Fungi</taxon>
        <taxon>Dikarya</taxon>
        <taxon>Ascomycota</taxon>
        <taxon>Pezizomycotina</taxon>
        <taxon>Dothideomycetes</taxon>
        <taxon>Pleosporomycetidae</taxon>
        <taxon>Pleosporales</taxon>
        <taxon>Massarineae</taxon>
        <taxon>Didymosphaeriaceae</taxon>
        <taxon>Paraphaeosphaeria</taxon>
    </lineage>
</organism>
<dbReference type="GO" id="GO:0008810">
    <property type="term" value="F:cellulase activity"/>
    <property type="evidence" value="ECO:0007669"/>
    <property type="project" value="UniProtKB-UniRule"/>
</dbReference>
<comment type="cofactor">
    <cofactor evidence="1">
        <name>Cu(2+)</name>
        <dbReference type="ChEBI" id="CHEBI:29036"/>
    </cofactor>
</comment>
<keyword evidence="5" id="KW-0119">Carbohydrate metabolism</keyword>
<keyword evidence="5" id="KW-0624">Polysaccharide degradation</keyword>
<dbReference type="Proteomes" id="UP000756921">
    <property type="component" value="Unassembled WGS sequence"/>
</dbReference>
<evidence type="ECO:0000259" key="8">
    <source>
        <dbReference type="Pfam" id="PF03443"/>
    </source>
</evidence>
<dbReference type="OrthoDB" id="5985073at2759"/>
<dbReference type="PANTHER" id="PTHR33353">
    <property type="entry name" value="PUTATIVE (AFU_ORTHOLOGUE AFUA_1G12560)-RELATED"/>
    <property type="match status" value="1"/>
</dbReference>
<evidence type="ECO:0000256" key="5">
    <source>
        <dbReference type="RuleBase" id="RU368122"/>
    </source>
</evidence>
<dbReference type="Gene3D" id="2.70.50.70">
    <property type="match status" value="1"/>
</dbReference>
<keyword evidence="7" id="KW-0732">Signal</keyword>
<dbReference type="CDD" id="cd21175">
    <property type="entry name" value="LPMO_AA9"/>
    <property type="match status" value="1"/>
</dbReference>
<dbReference type="EC" id="1.14.99.56" evidence="5"/>
<comment type="subcellular location">
    <subcellularLocation>
        <location evidence="2 5">Secreted</location>
    </subcellularLocation>
</comment>
<dbReference type="GO" id="GO:0030245">
    <property type="term" value="P:cellulose catabolic process"/>
    <property type="evidence" value="ECO:0007669"/>
    <property type="project" value="UniProtKB-UniRule"/>
</dbReference>
<dbReference type="PANTHER" id="PTHR33353:SF32">
    <property type="entry name" value="ENDO-BETA-1,4-GLUCANASE D"/>
    <property type="match status" value="1"/>
</dbReference>
<keyword evidence="5" id="KW-0136">Cellulose degradation</keyword>
<evidence type="ECO:0000256" key="1">
    <source>
        <dbReference type="ARBA" id="ARBA00001973"/>
    </source>
</evidence>
<keyword evidence="4 5" id="KW-1015">Disulfide bond</keyword>
<evidence type="ECO:0000256" key="3">
    <source>
        <dbReference type="ARBA" id="ARBA00022525"/>
    </source>
</evidence>
<feature type="compositionally biased region" description="Polar residues" evidence="6">
    <location>
        <begin position="396"/>
        <end position="408"/>
    </location>
</feature>
<evidence type="ECO:0000256" key="2">
    <source>
        <dbReference type="ARBA" id="ARBA00004613"/>
    </source>
</evidence>
<evidence type="ECO:0000313" key="9">
    <source>
        <dbReference type="EMBL" id="KAF9739258.1"/>
    </source>
</evidence>
<evidence type="ECO:0000256" key="4">
    <source>
        <dbReference type="ARBA" id="ARBA00023157"/>
    </source>
</evidence>
<dbReference type="GO" id="GO:0005576">
    <property type="term" value="C:extracellular region"/>
    <property type="evidence" value="ECO:0007669"/>
    <property type="project" value="UniProtKB-SubCell"/>
</dbReference>
<keyword evidence="10" id="KW-1185">Reference proteome</keyword>
<gene>
    <name evidence="9" type="ORF">PMIN01_01892</name>
</gene>
<reference evidence="9" key="1">
    <citation type="journal article" date="2020" name="Mol. Plant Microbe Interact.">
        <title>Genome Sequence of the Biocontrol Agent Coniothyrium minitans strain Conio (IMI 134523).</title>
        <authorList>
            <person name="Patel D."/>
            <person name="Shittu T.A."/>
            <person name="Baroncelli R."/>
            <person name="Muthumeenakshi S."/>
            <person name="Osborne T.H."/>
            <person name="Janganan T.K."/>
            <person name="Sreenivasaprasad S."/>
        </authorList>
    </citation>
    <scope>NUCLEOTIDE SEQUENCE</scope>
    <source>
        <strain evidence="9">Conio</strain>
    </source>
</reference>
<dbReference type="GO" id="GO:0030248">
    <property type="term" value="F:cellulose binding"/>
    <property type="evidence" value="ECO:0007669"/>
    <property type="project" value="UniProtKB-UniRule"/>
</dbReference>
<comment type="domain">
    <text evidence="5">Has a modular structure: an endo-beta-1,4-glucanase catalytic module at the N-terminus, a linker rich in serines and threonines, and a C-terminal carbohydrate-binding module (CBM).</text>
</comment>
<dbReference type="InterPro" id="IPR049892">
    <property type="entry name" value="AA9"/>
</dbReference>
<evidence type="ECO:0000313" key="10">
    <source>
        <dbReference type="Proteomes" id="UP000756921"/>
    </source>
</evidence>
<comment type="caution">
    <text evidence="9">The sequence shown here is derived from an EMBL/GenBank/DDBJ whole genome shotgun (WGS) entry which is preliminary data.</text>
</comment>
<dbReference type="EMBL" id="WJXW01000002">
    <property type="protein sequence ID" value="KAF9739258.1"/>
    <property type="molecule type" value="Genomic_DNA"/>
</dbReference>
<dbReference type="InterPro" id="IPR005103">
    <property type="entry name" value="AA9_LPMO"/>
</dbReference>
<feature type="chain" id="PRO_5040223099" description="AA9 family lytic polysaccharide monooxygenase" evidence="7">
    <location>
        <begin position="20"/>
        <end position="567"/>
    </location>
</feature>
<comment type="function">
    <text evidence="5">Lytic polysaccharide monooxygenase (LMPO) that depolymerizes crystalline and amorphous polysaccharides via the oxidation of scissile alpha- or beta-(1-4)-glycosidic bonds, yielding C1 and/or C4 oxidation products. Catalysis by LPMOs requires the reduction of the active-site copper from Cu(II) to Cu(I) by a reducing agent and H(2)O(2) or O(2) as a cosubstrate.</text>
</comment>
<comment type="catalytic activity">
    <reaction evidence="5">
        <text>[(1-&gt;4)-beta-D-glucosyl]n+m + reduced acceptor + O2 = 4-dehydro-beta-D-glucosyl-[(1-&gt;4)-beta-D-glucosyl]n-1 + [(1-&gt;4)-beta-D-glucosyl]m + acceptor + H2O.</text>
        <dbReference type="EC" id="1.14.99.56"/>
    </reaction>
</comment>
<evidence type="ECO:0000256" key="7">
    <source>
        <dbReference type="SAM" id="SignalP"/>
    </source>
</evidence>
<accession>A0A9P6GQB4</accession>
<feature type="region of interest" description="Disordered" evidence="6">
    <location>
        <begin position="364"/>
        <end position="408"/>
    </location>
</feature>
<proteinExistence type="predicted"/>
<feature type="signal peptide" evidence="7">
    <location>
        <begin position="1"/>
        <end position="19"/>
    </location>
</feature>
<dbReference type="AlphaFoldDB" id="A0A9P6GQB4"/>
<name>A0A9P6GQB4_9PLEO</name>
<sequence length="567" mass="59499">MKAQSILLAALAAAPTVMAHTVWSVLYVNGESQGDGAGIRMRKDPAKASFPLVDYSSEDMACNVDGTKGVDFVNPVKDGSILTFEMRSWPDDPSKESLDRGHYGPCAVYLKKVASAIDDKAAGDGWFKLMDDGYHADTDKWCTDRLIDNKGRLSVELPKGLEGGYYLARPEVVAMHNATNGQAQFYTGCAQIFLESTGSLVPESTIAIPGPEYVSAGQSSVKFNIYVGKNAEYQVPGPAVANFTRNSNLASDAQLHQTEGLVPSSCIAQSANWCGKEVASYSDETGCWASGEDCWTQGKKCFAEAPVTGGSVCQLWSDKCTAINDQCTAKNFNGPPNKGKVLTPKHETIDIGLIIKPVAGGSIDSGSTAPKSSAPPAFTSAPALAPSAYEPKSDVTETSAPSSTQASFIETPSFSSTVSLLPFEGGAYGDASSSAPPAFTSAPALAPSAYEPKSDVTETSAPSSTPASFIETPSFSSTVPLLSFIGGGYGDASRSSTTKKVAKSTATSTVKVPASEYVVAPKPTAAAEAADENGVTFVTKTNVVVVTETQYVTLTAGGHKHRRHRRY</sequence>
<evidence type="ECO:0000256" key="6">
    <source>
        <dbReference type="SAM" id="MobiDB-lite"/>
    </source>
</evidence>
<keyword evidence="3 5" id="KW-0964">Secreted</keyword>